<sequence length="1600" mass="178682">MELVPPHGDNKMPTYASRIYLPDHVYNSSVYNVLGSLTKQWHLLDIVEVRSRQGRLRRRWAVDGDGAFGIWMLGWSLLAPAGRLLLLRSTIDSNYWFAVSMFQNACKQHNPELEDSSDDDYINALLDSEGDEDDGPSGGTSSASCIYSDLYSDLTTDAADHVDDTDAGAAADTTRRSDDAEDEEEEMTAVLLDEPRREEDEQPGNKKPGPHLAVRWHSDSFIVQYKTPISHFTCQGAAAESHSSDSDLGAVLSWMAGAVALTITHSTRYCSLPFLWARPVTLHLHNSLHFVSMSGYLLLICLRSTAAPVIHQQSQACNHLSPAPPDPSDLQHARTMVPLAGIRSQSPQTEVQSRSCPGPKSRNHCIPAMIKALWFYICLAMIMIQPSTAAVVDARVGVSAHHRTPQASQLHMEAHNEAKPIGDSRHTQPRLCIPPQATLKKRTLTRVINKAQADPSQTIKYKGQRYHLHDQRPGATSTPGPPRRLQQCRPARRLRVVSYNCGGLSATLYQELVAWLKAEETRGAPVDVLCIQETAWKEDFEFRTATNHPLEPQWHAIHAGGPARTGILCLIRSSLLRADQIRYVVLVPGRVLHVRLLFEIPLDLLLLYQVAWNPQKAELTGHKVDALVQQRAKLWHQVEKWLAQIPLRNGTILMGDFNTPLCPEQGLCGEGVVSREGSQIDFLVVRGNLLDAKASSGLRHHPTPNEVMLRDPMLSQQVLQAARNTLDTTTTDEVPNIDAALLQGWQQHMKTKRQQTQHVERIPHPAVADTALLIRQLWALRELIHAESRCTTASQPPDSPGLAQLWTGWRRICALQQLQRELRRRGRHKKIHMVEQAVKADNVSQAAKQFAPKTARRRLHLRTEQGHLQTAAEEFRTIKQYYETLYAGPAPPQDFLCTRLDFQLEEVLHAIKSLTPGKAMPSYSAPAALWNNLHAELAPQEQLNHVFTPGLLVLPTAWCISELVLLPKPGKALTSPSHLRPIALLPPIAKVLASVLASRIQPFAAAYLENTPKFAYLCGRSLQQALERVISHCAETRALIAQQATNPHTRRSGREVLQIAGGLQLSLDVSQAYDGVSRSHLREALLEAQIPEALTTAILAIHNQAVLRISHDQYTDNIKLLTGLRQGCSLSPILWSIYTGWLLRRLEETGLVPVSKAGTVFADDAHFAWLIKTGSQLEAAYSGVRAVLNHLAAYNLKVSIDKTVMLVELRGSKAAALLKKYVIQKATGPHMRFKVGGEHMDIKIVSKHVYLGLQQKNGTQGTAPVAAHPESAFVSRFLLPQIMAAPGLRGQLAEATEELRLIERMQIDDPLTETANLEDDKDHPAKWRRPDNKGQGGRGKGHSSNQPDETYEPYWGEGWGQSWNPQRQGANRADAQLKELQHLRHRVDLLTTLVFVRTDIPGNLASILYEAGKAWNDLKASNPEKLEAPMRVILFQKFLVTVKARLEQILTSEDKLHQAQNLHWITEDGASLNAMKWDPEHNRHVVNKELPVVEITKAKSILEEMIILGRHPRSINRFHATRTMAETYTSPTLTFKLDLGLRTTEAGQMWAYMNQLAHSALWVAAGTYARHHRLQRDPLAQKVAQSQKPPQRRGSKHKGY</sequence>
<dbReference type="Pfam" id="PF00078">
    <property type="entry name" value="RVT_1"/>
    <property type="match status" value="1"/>
</dbReference>
<dbReference type="OrthoDB" id="413291at2759"/>
<dbReference type="InterPro" id="IPR036691">
    <property type="entry name" value="Endo/exonu/phosph_ase_sf"/>
</dbReference>
<dbReference type="SUPFAM" id="SSF56219">
    <property type="entry name" value="DNase I-like"/>
    <property type="match status" value="1"/>
</dbReference>
<feature type="region of interest" description="Disordered" evidence="1">
    <location>
        <begin position="1312"/>
        <end position="1353"/>
    </location>
</feature>
<reference evidence="2 3" key="1">
    <citation type="submission" date="2016-02" db="EMBL/GenBank/DDBJ databases">
        <title>Genome analysis of coral dinoflagellate symbionts highlights evolutionary adaptations to a symbiotic lifestyle.</title>
        <authorList>
            <person name="Aranda M."/>
            <person name="Li Y."/>
            <person name="Liew Y.J."/>
            <person name="Baumgarten S."/>
            <person name="Simakov O."/>
            <person name="Wilson M."/>
            <person name="Piel J."/>
            <person name="Ashoor H."/>
            <person name="Bougouffa S."/>
            <person name="Bajic V.B."/>
            <person name="Ryu T."/>
            <person name="Ravasi T."/>
            <person name="Bayer T."/>
            <person name="Micklem G."/>
            <person name="Kim H."/>
            <person name="Bhak J."/>
            <person name="Lajeunesse T.C."/>
            <person name="Voolstra C.R."/>
        </authorList>
    </citation>
    <scope>NUCLEOTIDE SEQUENCE [LARGE SCALE GENOMIC DNA]</scope>
    <source>
        <strain evidence="2 3">CCMP2467</strain>
    </source>
</reference>
<feature type="region of interest" description="Disordered" evidence="1">
    <location>
        <begin position="1579"/>
        <end position="1600"/>
    </location>
</feature>
<dbReference type="PANTHER" id="PTHR19446">
    <property type="entry name" value="REVERSE TRANSCRIPTASES"/>
    <property type="match status" value="1"/>
</dbReference>
<proteinExistence type="predicted"/>
<dbReference type="PROSITE" id="PS50878">
    <property type="entry name" value="RT_POL"/>
    <property type="match status" value="1"/>
</dbReference>
<evidence type="ECO:0000313" key="2">
    <source>
        <dbReference type="EMBL" id="OLQ14448.1"/>
    </source>
</evidence>
<dbReference type="Gene3D" id="3.60.10.10">
    <property type="entry name" value="Endonuclease/exonuclease/phosphatase"/>
    <property type="match status" value="1"/>
</dbReference>
<accession>A0A1Q9F437</accession>
<dbReference type="SUPFAM" id="SSF56672">
    <property type="entry name" value="DNA/RNA polymerases"/>
    <property type="match status" value="1"/>
</dbReference>
<feature type="compositionally biased region" description="Basic and acidic residues" evidence="1">
    <location>
        <begin position="1318"/>
        <end position="1332"/>
    </location>
</feature>
<keyword evidence="3" id="KW-1185">Reference proteome</keyword>
<dbReference type="InterPro" id="IPR005135">
    <property type="entry name" value="Endo/exonuclease/phosphatase"/>
</dbReference>
<dbReference type="GO" id="GO:0003824">
    <property type="term" value="F:catalytic activity"/>
    <property type="evidence" value="ECO:0007669"/>
    <property type="project" value="InterPro"/>
</dbReference>
<name>A0A1Q9F437_SYMMI</name>
<dbReference type="InterPro" id="IPR000477">
    <property type="entry name" value="RT_dom"/>
</dbReference>
<protein>
    <submittedName>
        <fullName evidence="2">LINE-1 retrotransposable element ORF2 protein</fullName>
    </submittedName>
</protein>
<dbReference type="InterPro" id="IPR043502">
    <property type="entry name" value="DNA/RNA_pol_sf"/>
</dbReference>
<feature type="compositionally biased region" description="Basic residues" evidence="1">
    <location>
        <begin position="1590"/>
        <end position="1600"/>
    </location>
</feature>
<dbReference type="Proteomes" id="UP000186817">
    <property type="component" value="Unassembled WGS sequence"/>
</dbReference>
<comment type="caution">
    <text evidence="2">The sequence shown here is derived from an EMBL/GenBank/DDBJ whole genome shotgun (WGS) entry which is preliminary data.</text>
</comment>
<dbReference type="EMBL" id="LSRX01000015">
    <property type="protein sequence ID" value="OLQ14448.1"/>
    <property type="molecule type" value="Genomic_DNA"/>
</dbReference>
<gene>
    <name evidence="2" type="ORF">AK812_SmicGene1375</name>
</gene>
<feature type="region of interest" description="Disordered" evidence="1">
    <location>
        <begin position="161"/>
        <end position="211"/>
    </location>
</feature>
<evidence type="ECO:0000256" key="1">
    <source>
        <dbReference type="SAM" id="MobiDB-lite"/>
    </source>
</evidence>
<dbReference type="Pfam" id="PF03372">
    <property type="entry name" value="Exo_endo_phos"/>
    <property type="match status" value="1"/>
</dbReference>
<evidence type="ECO:0000313" key="3">
    <source>
        <dbReference type="Proteomes" id="UP000186817"/>
    </source>
</evidence>
<dbReference type="CDD" id="cd01650">
    <property type="entry name" value="RT_nLTR_like"/>
    <property type="match status" value="1"/>
</dbReference>
<organism evidence="2 3">
    <name type="scientific">Symbiodinium microadriaticum</name>
    <name type="common">Dinoflagellate</name>
    <name type="synonym">Zooxanthella microadriatica</name>
    <dbReference type="NCBI Taxonomy" id="2951"/>
    <lineage>
        <taxon>Eukaryota</taxon>
        <taxon>Sar</taxon>
        <taxon>Alveolata</taxon>
        <taxon>Dinophyceae</taxon>
        <taxon>Suessiales</taxon>
        <taxon>Symbiodiniaceae</taxon>
        <taxon>Symbiodinium</taxon>
    </lineage>
</organism>